<dbReference type="EMBL" id="UINC01014800">
    <property type="protein sequence ID" value="SVA62858.1"/>
    <property type="molecule type" value="Genomic_DNA"/>
</dbReference>
<accession>A0A381XDR2</accession>
<reference evidence="1" key="1">
    <citation type="submission" date="2018-05" db="EMBL/GenBank/DDBJ databases">
        <authorList>
            <person name="Lanie J.A."/>
            <person name="Ng W.-L."/>
            <person name="Kazmierczak K.M."/>
            <person name="Andrzejewski T.M."/>
            <person name="Davidsen T.M."/>
            <person name="Wayne K.J."/>
            <person name="Tettelin H."/>
            <person name="Glass J.I."/>
            <person name="Rusch D."/>
            <person name="Podicherti R."/>
            <person name="Tsui H.-C.T."/>
            <person name="Winkler M.E."/>
        </authorList>
    </citation>
    <scope>NUCLEOTIDE SEQUENCE</scope>
</reference>
<feature type="non-terminal residue" evidence="1">
    <location>
        <position position="1"/>
    </location>
</feature>
<evidence type="ECO:0008006" key="2">
    <source>
        <dbReference type="Google" id="ProtNLM"/>
    </source>
</evidence>
<gene>
    <name evidence="1" type="ORF">METZ01_LOCUS115712</name>
</gene>
<protein>
    <recommendedName>
        <fullName evidence="2">Outer membrane protein beta-barrel domain-containing protein</fullName>
    </recommendedName>
</protein>
<proteinExistence type="predicted"/>
<evidence type="ECO:0000313" key="1">
    <source>
        <dbReference type="EMBL" id="SVA62858.1"/>
    </source>
</evidence>
<sequence length="44" mass="4752">NLSNPQQDISVGAGVNMGGISANFAMTMTQYFDNVMRFGIGYSF</sequence>
<dbReference type="AlphaFoldDB" id="A0A381XDR2"/>
<organism evidence="1">
    <name type="scientific">marine metagenome</name>
    <dbReference type="NCBI Taxonomy" id="408172"/>
    <lineage>
        <taxon>unclassified sequences</taxon>
        <taxon>metagenomes</taxon>
        <taxon>ecological metagenomes</taxon>
    </lineage>
</organism>
<name>A0A381XDR2_9ZZZZ</name>